<dbReference type="Pfam" id="PF00226">
    <property type="entry name" value="DnaJ"/>
    <property type="match status" value="1"/>
</dbReference>
<protein>
    <submittedName>
        <fullName evidence="3">Chaperone protein dnaJ</fullName>
    </submittedName>
</protein>
<dbReference type="Proteomes" id="UP000325081">
    <property type="component" value="Unassembled WGS sequence"/>
</dbReference>
<sequence>MDCNRDEAARAKSISESKLAQKDFTGALQFAQKAQTLDPSLHGISQTITTIDVLVSSNRTINGEVDWYAILRVDPTADENDIKRQYKRLALLLHPDKNPSAGAEDAFKLVSEAKTLLLDTDRRRAHDLVTGRGPTNEPPPPKPERNLGRPTSSGPPEEDVFWTFCHHCGLQFEYLKIFRGTMLVCVNCHGTFMSFEIERSRARGARPWEGGGGLPAECHTGVYSFAYAMYRRRGGPLFGANGN</sequence>
<comment type="caution">
    <text evidence="3">The sequence shown here is derived from an EMBL/GenBank/DDBJ whole genome shotgun (WGS) entry which is preliminary data.</text>
</comment>
<accession>A0A5A7NY11</accession>
<dbReference type="EMBL" id="BKCP01000002">
    <property type="protein sequence ID" value="GER25191.1"/>
    <property type="molecule type" value="Genomic_DNA"/>
</dbReference>
<organism evidence="3 4">
    <name type="scientific">Striga asiatica</name>
    <name type="common">Asiatic witchweed</name>
    <name type="synonym">Buchnera asiatica</name>
    <dbReference type="NCBI Taxonomy" id="4170"/>
    <lineage>
        <taxon>Eukaryota</taxon>
        <taxon>Viridiplantae</taxon>
        <taxon>Streptophyta</taxon>
        <taxon>Embryophyta</taxon>
        <taxon>Tracheophyta</taxon>
        <taxon>Spermatophyta</taxon>
        <taxon>Magnoliopsida</taxon>
        <taxon>eudicotyledons</taxon>
        <taxon>Gunneridae</taxon>
        <taxon>Pentapetalae</taxon>
        <taxon>asterids</taxon>
        <taxon>lamiids</taxon>
        <taxon>Lamiales</taxon>
        <taxon>Orobanchaceae</taxon>
        <taxon>Buchnereae</taxon>
        <taxon>Striga</taxon>
    </lineage>
</organism>
<evidence type="ECO:0000313" key="4">
    <source>
        <dbReference type="Proteomes" id="UP000325081"/>
    </source>
</evidence>
<feature type="domain" description="J" evidence="2">
    <location>
        <begin position="66"/>
        <end position="130"/>
    </location>
</feature>
<dbReference type="InterPro" id="IPR001623">
    <property type="entry name" value="DnaJ_domain"/>
</dbReference>
<evidence type="ECO:0000259" key="2">
    <source>
        <dbReference type="PROSITE" id="PS50076"/>
    </source>
</evidence>
<dbReference type="InterPro" id="IPR056988">
    <property type="entry name" value="Zn_ribbon_pln"/>
</dbReference>
<evidence type="ECO:0000313" key="3">
    <source>
        <dbReference type="EMBL" id="GER25191.1"/>
    </source>
</evidence>
<evidence type="ECO:0000256" key="1">
    <source>
        <dbReference type="SAM" id="MobiDB-lite"/>
    </source>
</evidence>
<dbReference type="SUPFAM" id="SSF46565">
    <property type="entry name" value="Chaperone J-domain"/>
    <property type="match status" value="1"/>
</dbReference>
<reference evidence="4" key="1">
    <citation type="journal article" date="2019" name="Curr. Biol.">
        <title>Genome Sequence of Striga asiatica Provides Insight into the Evolution of Plant Parasitism.</title>
        <authorList>
            <person name="Yoshida S."/>
            <person name="Kim S."/>
            <person name="Wafula E.K."/>
            <person name="Tanskanen J."/>
            <person name="Kim Y.M."/>
            <person name="Honaas L."/>
            <person name="Yang Z."/>
            <person name="Spallek T."/>
            <person name="Conn C.E."/>
            <person name="Ichihashi Y."/>
            <person name="Cheong K."/>
            <person name="Cui S."/>
            <person name="Der J.P."/>
            <person name="Gundlach H."/>
            <person name="Jiao Y."/>
            <person name="Hori C."/>
            <person name="Ishida J.K."/>
            <person name="Kasahara H."/>
            <person name="Kiba T."/>
            <person name="Kim M.S."/>
            <person name="Koo N."/>
            <person name="Laohavisit A."/>
            <person name="Lee Y.H."/>
            <person name="Lumba S."/>
            <person name="McCourt P."/>
            <person name="Mortimer J.C."/>
            <person name="Mutuku J.M."/>
            <person name="Nomura T."/>
            <person name="Sasaki-Sekimoto Y."/>
            <person name="Seto Y."/>
            <person name="Wang Y."/>
            <person name="Wakatake T."/>
            <person name="Sakakibara H."/>
            <person name="Demura T."/>
            <person name="Yamaguchi S."/>
            <person name="Yoneyama K."/>
            <person name="Manabe R.I."/>
            <person name="Nelson D.C."/>
            <person name="Schulman A.H."/>
            <person name="Timko M.P."/>
            <person name="dePamphilis C.W."/>
            <person name="Choi D."/>
            <person name="Shirasu K."/>
        </authorList>
    </citation>
    <scope>NUCLEOTIDE SEQUENCE [LARGE SCALE GENOMIC DNA]</scope>
    <source>
        <strain evidence="4">cv. UVA1</strain>
    </source>
</reference>
<dbReference type="Gene3D" id="1.10.287.110">
    <property type="entry name" value="DnaJ domain"/>
    <property type="match status" value="1"/>
</dbReference>
<gene>
    <name evidence="3" type="ORF">STAS_00755</name>
</gene>
<dbReference type="SMART" id="SM00271">
    <property type="entry name" value="DnaJ"/>
    <property type="match status" value="1"/>
</dbReference>
<dbReference type="CDD" id="cd06257">
    <property type="entry name" value="DnaJ"/>
    <property type="match status" value="1"/>
</dbReference>
<proteinExistence type="predicted"/>
<feature type="region of interest" description="Disordered" evidence="1">
    <location>
        <begin position="125"/>
        <end position="154"/>
    </location>
</feature>
<dbReference type="PANTHER" id="PTHR44137:SF32">
    <property type="entry name" value="DNAJ HEAT SHOCK AMINO-TERMINAL DOMAIN PROTEIN"/>
    <property type="match status" value="1"/>
</dbReference>
<dbReference type="PANTHER" id="PTHR44137">
    <property type="entry name" value="BNAC03G44070D PROTEIN"/>
    <property type="match status" value="1"/>
</dbReference>
<keyword evidence="4" id="KW-1185">Reference proteome</keyword>
<name>A0A5A7NY11_STRAF</name>
<dbReference type="AlphaFoldDB" id="A0A5A7NY11"/>
<dbReference type="PRINTS" id="PR00625">
    <property type="entry name" value="JDOMAIN"/>
</dbReference>
<dbReference type="OrthoDB" id="10250354at2759"/>
<dbReference type="Pfam" id="PF23551">
    <property type="entry name" value="Zn_ribbon_20"/>
    <property type="match status" value="1"/>
</dbReference>
<dbReference type="InterPro" id="IPR036869">
    <property type="entry name" value="J_dom_sf"/>
</dbReference>
<dbReference type="PROSITE" id="PS50076">
    <property type="entry name" value="DNAJ_2"/>
    <property type="match status" value="1"/>
</dbReference>